<dbReference type="EMBL" id="LR862143">
    <property type="protein sequence ID" value="CAD1823581.1"/>
    <property type="molecule type" value="Genomic_DNA"/>
</dbReference>
<dbReference type="AlphaFoldDB" id="A0A6V7NYC1"/>
<protein>
    <submittedName>
        <fullName evidence="1">Uncharacterized protein</fullName>
    </submittedName>
</protein>
<evidence type="ECO:0000313" key="1">
    <source>
        <dbReference type="EMBL" id="CAD1823581.1"/>
    </source>
</evidence>
<reference evidence="1" key="1">
    <citation type="submission" date="2020-07" db="EMBL/GenBank/DDBJ databases">
        <authorList>
            <person name="Lin J."/>
        </authorList>
    </citation>
    <scope>NUCLEOTIDE SEQUENCE</scope>
</reference>
<accession>A0A6V7NYC1</accession>
<gene>
    <name evidence="1" type="ORF">CB5_LOCUS6792</name>
</gene>
<name>A0A6V7NYC1_ANACO</name>
<proteinExistence type="predicted"/>
<sequence>MDDHACLPLCSFAHICEGRSLQAVTPELAYATHACPYQIGCRSGMPCGRLIPRGGMLTNTGPLATMQAGLHLCDRDASSRTTTIDTVTWTNSRAISDVSYPCAA</sequence>
<organism evidence="1">
    <name type="scientific">Ananas comosus var. bracteatus</name>
    <name type="common">red pineapple</name>
    <dbReference type="NCBI Taxonomy" id="296719"/>
    <lineage>
        <taxon>Eukaryota</taxon>
        <taxon>Viridiplantae</taxon>
        <taxon>Streptophyta</taxon>
        <taxon>Embryophyta</taxon>
        <taxon>Tracheophyta</taxon>
        <taxon>Spermatophyta</taxon>
        <taxon>Magnoliopsida</taxon>
        <taxon>Liliopsida</taxon>
        <taxon>Poales</taxon>
        <taxon>Bromeliaceae</taxon>
        <taxon>Bromelioideae</taxon>
        <taxon>Ananas</taxon>
    </lineage>
</organism>